<dbReference type="AlphaFoldDB" id="A0A974HN85"/>
<name>A0A974HN85_XENLA</name>
<evidence type="ECO:0000313" key="1">
    <source>
        <dbReference type="EMBL" id="OCT84364.1"/>
    </source>
</evidence>
<protein>
    <submittedName>
        <fullName evidence="1">Uncharacterized protein</fullName>
    </submittedName>
</protein>
<reference evidence="2" key="1">
    <citation type="journal article" date="2016" name="Nature">
        <title>Genome evolution in the allotetraploid frog Xenopus laevis.</title>
        <authorList>
            <person name="Session A.M."/>
            <person name="Uno Y."/>
            <person name="Kwon T."/>
            <person name="Chapman J.A."/>
            <person name="Toyoda A."/>
            <person name="Takahashi S."/>
            <person name="Fukui A."/>
            <person name="Hikosaka A."/>
            <person name="Suzuki A."/>
            <person name="Kondo M."/>
            <person name="van Heeringen S.J."/>
            <person name="Quigley I."/>
            <person name="Heinz S."/>
            <person name="Ogino H."/>
            <person name="Ochi H."/>
            <person name="Hellsten U."/>
            <person name="Lyons J.B."/>
            <person name="Simakov O."/>
            <person name="Putnam N."/>
            <person name="Stites J."/>
            <person name="Kuroki Y."/>
            <person name="Tanaka T."/>
            <person name="Michiue T."/>
            <person name="Watanabe M."/>
            <person name="Bogdanovic O."/>
            <person name="Lister R."/>
            <person name="Georgiou G."/>
            <person name="Paranjpe S.S."/>
            <person name="van Kruijsbergen I."/>
            <person name="Shu S."/>
            <person name="Carlson J."/>
            <person name="Kinoshita T."/>
            <person name="Ohta Y."/>
            <person name="Mawaribuchi S."/>
            <person name="Jenkins J."/>
            <person name="Grimwood J."/>
            <person name="Schmutz J."/>
            <person name="Mitros T."/>
            <person name="Mozaffari S.V."/>
            <person name="Suzuki Y."/>
            <person name="Haramoto Y."/>
            <person name="Yamamoto T.S."/>
            <person name="Takagi C."/>
            <person name="Heald R."/>
            <person name="Miller K."/>
            <person name="Haudenschild C."/>
            <person name="Kitzman J."/>
            <person name="Nakayama T."/>
            <person name="Izutsu Y."/>
            <person name="Robert J."/>
            <person name="Fortriede J."/>
            <person name="Burns K."/>
            <person name="Lotay V."/>
            <person name="Karimi K."/>
            <person name="Yasuoka Y."/>
            <person name="Dichmann D.S."/>
            <person name="Flajnik M.F."/>
            <person name="Houston D.W."/>
            <person name="Shendure J."/>
            <person name="DuPasquier L."/>
            <person name="Vize P.D."/>
            <person name="Zorn A.M."/>
            <person name="Ito M."/>
            <person name="Marcotte E.M."/>
            <person name="Wallingford J.B."/>
            <person name="Ito Y."/>
            <person name="Asashima M."/>
            <person name="Ueno N."/>
            <person name="Matsuda Y."/>
            <person name="Veenstra G.J."/>
            <person name="Fujiyama A."/>
            <person name="Harland R.M."/>
            <person name="Taira M."/>
            <person name="Rokhsar D.S."/>
        </authorList>
    </citation>
    <scope>NUCLEOTIDE SEQUENCE [LARGE SCALE GENOMIC DNA]</scope>
    <source>
        <strain evidence="2">J</strain>
    </source>
</reference>
<proteinExistence type="predicted"/>
<organism evidence="1 2">
    <name type="scientific">Xenopus laevis</name>
    <name type="common">African clawed frog</name>
    <dbReference type="NCBI Taxonomy" id="8355"/>
    <lineage>
        <taxon>Eukaryota</taxon>
        <taxon>Metazoa</taxon>
        <taxon>Chordata</taxon>
        <taxon>Craniata</taxon>
        <taxon>Vertebrata</taxon>
        <taxon>Euteleostomi</taxon>
        <taxon>Amphibia</taxon>
        <taxon>Batrachia</taxon>
        <taxon>Anura</taxon>
        <taxon>Pipoidea</taxon>
        <taxon>Pipidae</taxon>
        <taxon>Xenopodinae</taxon>
        <taxon>Xenopus</taxon>
        <taxon>Xenopus</taxon>
    </lineage>
</organism>
<evidence type="ECO:0000313" key="2">
    <source>
        <dbReference type="Proteomes" id="UP000694892"/>
    </source>
</evidence>
<gene>
    <name evidence="1" type="ORF">XELAEV_18022517mg</name>
</gene>
<dbReference type="Proteomes" id="UP000694892">
    <property type="component" value="Chromosome 4L"/>
</dbReference>
<sequence length="78" mass="8996">MIILVIYEIYSTCPSLRDNPISEREGPLSINLLSSSVIYQSGQVTTQERNCRGAIRMCPFLCTQMSYLLKDKQYVCRR</sequence>
<accession>A0A974HN85</accession>
<dbReference type="EMBL" id="CM004472">
    <property type="protein sequence ID" value="OCT84364.1"/>
    <property type="molecule type" value="Genomic_DNA"/>
</dbReference>